<proteinExistence type="predicted"/>
<keyword evidence="2" id="KW-1133">Transmembrane helix</keyword>
<name>A0A4U5PIG1_STECR</name>
<protein>
    <recommendedName>
        <fullName evidence="3">CWH43-like N-terminal domain-containing protein</fullName>
    </recommendedName>
</protein>
<reference evidence="4 5" key="2">
    <citation type="journal article" date="2019" name="G3 (Bethesda)">
        <title>Hybrid Assembly of the Genome of the Entomopathogenic Nematode Steinernema carpocapsae Identifies the X-Chromosome.</title>
        <authorList>
            <person name="Serra L."/>
            <person name="Macchietto M."/>
            <person name="Macias-Munoz A."/>
            <person name="McGill C.J."/>
            <person name="Rodriguez I.M."/>
            <person name="Rodriguez B."/>
            <person name="Murad R."/>
            <person name="Mortazavi A."/>
        </authorList>
    </citation>
    <scope>NUCLEOTIDE SEQUENCE [LARGE SCALE GENOMIC DNA]</scope>
    <source>
        <strain evidence="4 5">ALL</strain>
    </source>
</reference>
<feature type="domain" description="CWH43-like N-terminal" evidence="3">
    <location>
        <begin position="136"/>
        <end position="178"/>
    </location>
</feature>
<keyword evidence="5" id="KW-1185">Reference proteome</keyword>
<evidence type="ECO:0000256" key="2">
    <source>
        <dbReference type="SAM" id="Phobius"/>
    </source>
</evidence>
<dbReference type="Pfam" id="PF10277">
    <property type="entry name" value="Frag1"/>
    <property type="match status" value="1"/>
</dbReference>
<feature type="compositionally biased region" description="Basic and acidic residues" evidence="1">
    <location>
        <begin position="17"/>
        <end position="30"/>
    </location>
</feature>
<organism evidence="4 5">
    <name type="scientific">Steinernema carpocapsae</name>
    <name type="common">Entomopathogenic nematode</name>
    <dbReference type="NCBI Taxonomy" id="34508"/>
    <lineage>
        <taxon>Eukaryota</taxon>
        <taxon>Metazoa</taxon>
        <taxon>Ecdysozoa</taxon>
        <taxon>Nematoda</taxon>
        <taxon>Chromadorea</taxon>
        <taxon>Rhabditida</taxon>
        <taxon>Tylenchina</taxon>
        <taxon>Panagrolaimomorpha</taxon>
        <taxon>Strongyloidoidea</taxon>
        <taxon>Steinernematidae</taxon>
        <taxon>Steinernema</taxon>
    </lineage>
</organism>
<gene>
    <name evidence="4" type="ORF">L596_010295</name>
</gene>
<evidence type="ECO:0000313" key="4">
    <source>
        <dbReference type="EMBL" id="TKR96246.1"/>
    </source>
</evidence>
<dbReference type="AlphaFoldDB" id="A0A4U5PIG1"/>
<accession>A0A4U5PIG1</accession>
<keyword evidence="2" id="KW-0812">Transmembrane</keyword>
<comment type="caution">
    <text evidence="4">The sequence shown here is derived from an EMBL/GenBank/DDBJ whole genome shotgun (WGS) entry which is preliminary data.</text>
</comment>
<sequence>MSRKEDTQRSSIGKQRYFKEDLTSSGKCEDASFGPSSGLVIGRLLTLLTSHGHPTREPTANDQRRGPNEANACLKLSEAHFRRAPCQKRSVAVWRSALLFRHASYSQFLAPSAHMLHSSFATASEYPKEITTRGFCISERGVVLPQSCIFSIFLNLHAVFTVITAYLHYRQFTEFHARCPSFTGH</sequence>
<dbReference type="InterPro" id="IPR019402">
    <property type="entry name" value="CWH43_N"/>
</dbReference>
<dbReference type="OrthoDB" id="191706at2759"/>
<evidence type="ECO:0000259" key="3">
    <source>
        <dbReference type="Pfam" id="PF10277"/>
    </source>
</evidence>
<keyword evidence="2" id="KW-0472">Membrane</keyword>
<dbReference type="EMBL" id="AZBU02000002">
    <property type="protein sequence ID" value="TKR96246.1"/>
    <property type="molecule type" value="Genomic_DNA"/>
</dbReference>
<evidence type="ECO:0000313" key="5">
    <source>
        <dbReference type="Proteomes" id="UP000298663"/>
    </source>
</evidence>
<feature type="region of interest" description="Disordered" evidence="1">
    <location>
        <begin position="1"/>
        <end position="32"/>
    </location>
</feature>
<feature type="transmembrane region" description="Helical" evidence="2">
    <location>
        <begin position="148"/>
        <end position="169"/>
    </location>
</feature>
<dbReference type="Proteomes" id="UP000298663">
    <property type="component" value="Unassembled WGS sequence"/>
</dbReference>
<evidence type="ECO:0000256" key="1">
    <source>
        <dbReference type="SAM" id="MobiDB-lite"/>
    </source>
</evidence>
<reference evidence="4 5" key="1">
    <citation type="journal article" date="2015" name="Genome Biol.">
        <title>Comparative genomics of Steinernema reveals deeply conserved gene regulatory networks.</title>
        <authorList>
            <person name="Dillman A.R."/>
            <person name="Macchietto M."/>
            <person name="Porter C.F."/>
            <person name="Rogers A."/>
            <person name="Williams B."/>
            <person name="Antoshechkin I."/>
            <person name="Lee M.M."/>
            <person name="Goodwin Z."/>
            <person name="Lu X."/>
            <person name="Lewis E.E."/>
            <person name="Goodrich-Blair H."/>
            <person name="Stock S.P."/>
            <person name="Adams B.J."/>
            <person name="Sternberg P.W."/>
            <person name="Mortazavi A."/>
        </authorList>
    </citation>
    <scope>NUCLEOTIDE SEQUENCE [LARGE SCALE GENOMIC DNA]</scope>
    <source>
        <strain evidence="4 5">ALL</strain>
    </source>
</reference>